<dbReference type="PRINTS" id="PR00132">
    <property type="entry name" value="GLHYDRLASE2"/>
</dbReference>
<evidence type="ECO:0000256" key="3">
    <source>
        <dbReference type="ARBA" id="ARBA00023295"/>
    </source>
</evidence>
<sequence>MKKISISIVLLITLGFCREVQPFNNGWKFALENLSYSKAMKYTEWQSVSIPHTWNNKDAQSGEDYYAGTAWYKNNFVLNKESEGKRVYIRFQGVGQVADVYINGKLVGIHQGAYSAFCYDLTDNIKFGEENTLLIRANNEERPDIVPINHFLFMVFGGIYRPVDLIITNPIHITTTDFASSGIYINQENISKNQAKIIVQTKLDNNTDQKQKIVLKTTIHDREQNIVANSSKSIRLNPGHHQAIKQKILIDNPRLWHGRNDPYLYKLTVEIIQDGKIIDSVNEPLGLRSFVIDKEKGFILNGEPYRLYGVCRHQEWQDYGSALSDKQHQIDFDMMYEMGATSLRLAHYQQAEYVYDYSDTLGFIIWAEIPMVRKWMGPEGPNVTQQMTEMILQNYNHPSIFTWGMHNEVYANSEEDAQVTLTKELHRLSKELDPDRYTIATSGYGYLHRPMNYHGDLQGINRYVGWYGGTDPSKLEDWILNTKIEKPNVLFSIAEYGGGGNVNHQVDGLPDRPDPVNGQFFPEAYQTNMHEVQWSIIKKYPYIWGSYVWNMFDFTVPLWNRGGIPGRNHKGLVTYDRKIRKDAFYWYKANWSKEPVLYLSNRRLTQRKGPNTDFSLYCNLDNYDLSLNGETLGKGETGRSAIHFIWKNISIRKGKNRLIATGYRDGQRFEDQIEFTVN</sequence>
<dbReference type="Pfam" id="PF00703">
    <property type="entry name" value="Glyco_hydro_2"/>
    <property type="match status" value="1"/>
</dbReference>
<feature type="domain" description="Glycoside hydrolase family 2 catalytic" evidence="5">
    <location>
        <begin position="294"/>
        <end position="581"/>
    </location>
</feature>
<dbReference type="Gene3D" id="3.20.20.80">
    <property type="entry name" value="Glycosidases"/>
    <property type="match status" value="1"/>
</dbReference>
<evidence type="ECO:0000256" key="2">
    <source>
        <dbReference type="ARBA" id="ARBA00022801"/>
    </source>
</evidence>
<dbReference type="Pfam" id="PF02836">
    <property type="entry name" value="Glyco_hydro_2_C"/>
    <property type="match status" value="1"/>
</dbReference>
<dbReference type="SUPFAM" id="SSF49785">
    <property type="entry name" value="Galactose-binding domain-like"/>
    <property type="match status" value="1"/>
</dbReference>
<proteinExistence type="inferred from homology"/>
<evidence type="ECO:0000256" key="1">
    <source>
        <dbReference type="ARBA" id="ARBA00007401"/>
    </source>
</evidence>
<dbReference type="InterPro" id="IPR017853">
    <property type="entry name" value="GH"/>
</dbReference>
<dbReference type="Gene3D" id="2.60.40.10">
    <property type="entry name" value="Immunoglobulins"/>
    <property type="match status" value="2"/>
</dbReference>
<dbReference type="InterPro" id="IPR036156">
    <property type="entry name" value="Beta-gal/glucu_dom_sf"/>
</dbReference>
<evidence type="ECO:0000259" key="5">
    <source>
        <dbReference type="Pfam" id="PF02836"/>
    </source>
</evidence>
<evidence type="ECO:0000259" key="7">
    <source>
        <dbReference type="Pfam" id="PF16355"/>
    </source>
</evidence>
<dbReference type="SUPFAM" id="SSF49303">
    <property type="entry name" value="beta-Galactosidase/glucuronidase domain"/>
    <property type="match status" value="1"/>
</dbReference>
<reference evidence="8" key="1">
    <citation type="submission" date="2015-10" db="EMBL/GenBank/DDBJ databases">
        <authorList>
            <person name="Gilbert D.G."/>
        </authorList>
    </citation>
    <scope>NUCLEOTIDE SEQUENCE</scope>
</reference>
<dbReference type="InterPro" id="IPR006104">
    <property type="entry name" value="Glyco_hydro_2_N"/>
</dbReference>
<gene>
    <name evidence="8" type="ORF">MGWOODY_Mmi2594</name>
</gene>
<keyword evidence="3 8" id="KW-0326">Glycosidase</keyword>
<evidence type="ECO:0000259" key="4">
    <source>
        <dbReference type="Pfam" id="PF00703"/>
    </source>
</evidence>
<evidence type="ECO:0000259" key="6">
    <source>
        <dbReference type="Pfam" id="PF02837"/>
    </source>
</evidence>
<feature type="domain" description="Glycosyl hydrolases family 2 sugar binding" evidence="6">
    <location>
        <begin position="64"/>
        <end position="166"/>
    </location>
</feature>
<accession>A0A160VIW8</accession>
<dbReference type="InterPro" id="IPR006101">
    <property type="entry name" value="Glyco_hydro_2"/>
</dbReference>
<dbReference type="Gene3D" id="2.60.120.260">
    <property type="entry name" value="Galactose-binding domain-like"/>
    <property type="match status" value="1"/>
</dbReference>
<dbReference type="SUPFAM" id="SSF51445">
    <property type="entry name" value="(Trans)glycosidases"/>
    <property type="match status" value="1"/>
</dbReference>
<comment type="similarity">
    <text evidence="1">Belongs to the glycosyl hydrolase 2 family.</text>
</comment>
<dbReference type="GO" id="GO:0004565">
    <property type="term" value="F:beta-galactosidase activity"/>
    <property type="evidence" value="ECO:0007669"/>
    <property type="project" value="UniProtKB-EC"/>
</dbReference>
<dbReference type="InterPro" id="IPR013783">
    <property type="entry name" value="Ig-like_fold"/>
</dbReference>
<dbReference type="InterPro" id="IPR006102">
    <property type="entry name" value="Ig-like_GH2"/>
</dbReference>
<name>A0A160VIW8_9ZZZZ</name>
<dbReference type="EC" id="3.2.1.23" evidence="8"/>
<evidence type="ECO:0000313" key="8">
    <source>
        <dbReference type="EMBL" id="CUV10532.1"/>
    </source>
</evidence>
<dbReference type="EMBL" id="FAXC01000431">
    <property type="protein sequence ID" value="CUV10532.1"/>
    <property type="molecule type" value="Genomic_DNA"/>
</dbReference>
<feature type="domain" description="DUF4982" evidence="7">
    <location>
        <begin position="611"/>
        <end position="668"/>
    </location>
</feature>
<dbReference type="InterPro" id="IPR008979">
    <property type="entry name" value="Galactose-bd-like_sf"/>
</dbReference>
<dbReference type="PANTHER" id="PTHR42732:SF1">
    <property type="entry name" value="BETA-MANNOSIDASE"/>
    <property type="match status" value="1"/>
</dbReference>
<dbReference type="Pfam" id="PF02837">
    <property type="entry name" value="Glyco_hydro_2_N"/>
    <property type="match status" value="1"/>
</dbReference>
<dbReference type="PANTHER" id="PTHR42732">
    <property type="entry name" value="BETA-GALACTOSIDASE"/>
    <property type="match status" value="1"/>
</dbReference>
<dbReference type="InterPro" id="IPR006103">
    <property type="entry name" value="Glyco_hydro_2_cat"/>
</dbReference>
<keyword evidence="2 8" id="KW-0378">Hydrolase</keyword>
<protein>
    <submittedName>
        <fullName evidence="8">Beta-galactosidase</fullName>
        <ecNumber evidence="8">3.2.1.23</ecNumber>
    </submittedName>
</protein>
<organism evidence="8">
    <name type="scientific">hydrothermal vent metagenome</name>
    <dbReference type="NCBI Taxonomy" id="652676"/>
    <lineage>
        <taxon>unclassified sequences</taxon>
        <taxon>metagenomes</taxon>
        <taxon>ecological metagenomes</taxon>
    </lineage>
</organism>
<dbReference type="Pfam" id="PF16355">
    <property type="entry name" value="DUF4982"/>
    <property type="match status" value="1"/>
</dbReference>
<feature type="domain" description="Glycoside hydrolase family 2 immunoglobulin-like beta-sandwich" evidence="4">
    <location>
        <begin position="183"/>
        <end position="288"/>
    </location>
</feature>
<dbReference type="InterPro" id="IPR051913">
    <property type="entry name" value="GH2_Domain-Containing"/>
</dbReference>
<dbReference type="GO" id="GO:0005975">
    <property type="term" value="P:carbohydrate metabolic process"/>
    <property type="evidence" value="ECO:0007669"/>
    <property type="project" value="InterPro"/>
</dbReference>
<dbReference type="InterPro" id="IPR032311">
    <property type="entry name" value="DUF4982"/>
</dbReference>
<dbReference type="AlphaFoldDB" id="A0A160VIW8"/>